<dbReference type="PANTHER" id="PTHR24220">
    <property type="entry name" value="IMPORT ATP-BINDING PROTEIN"/>
    <property type="match status" value="1"/>
</dbReference>
<dbReference type="STRING" id="870242.cpu_15520"/>
<keyword evidence="2" id="KW-0547">Nucleotide-binding</keyword>
<evidence type="ECO:0000256" key="1">
    <source>
        <dbReference type="ARBA" id="ARBA00022448"/>
    </source>
</evidence>
<evidence type="ECO:0000313" key="5">
    <source>
        <dbReference type="EMBL" id="GAV23042.1"/>
    </source>
</evidence>
<dbReference type="PROSITE" id="PS50893">
    <property type="entry name" value="ABC_TRANSPORTER_2"/>
    <property type="match status" value="1"/>
</dbReference>
<dbReference type="InterPro" id="IPR017911">
    <property type="entry name" value="MacB-like_ATP-bd"/>
</dbReference>
<dbReference type="PROSITE" id="PS00211">
    <property type="entry name" value="ABC_TRANSPORTER_1"/>
    <property type="match status" value="1"/>
</dbReference>
<dbReference type="GO" id="GO:0022857">
    <property type="term" value="F:transmembrane transporter activity"/>
    <property type="evidence" value="ECO:0007669"/>
    <property type="project" value="TreeGrafter"/>
</dbReference>
<evidence type="ECO:0000259" key="4">
    <source>
        <dbReference type="PROSITE" id="PS50893"/>
    </source>
</evidence>
<dbReference type="GO" id="GO:0005524">
    <property type="term" value="F:ATP binding"/>
    <property type="evidence" value="ECO:0007669"/>
    <property type="project" value="UniProtKB-KW"/>
</dbReference>
<dbReference type="Gene3D" id="3.40.50.300">
    <property type="entry name" value="P-loop containing nucleotide triphosphate hydrolases"/>
    <property type="match status" value="1"/>
</dbReference>
<accession>A0A1L8CVV8</accession>
<dbReference type="AlphaFoldDB" id="A0A1L8CVV8"/>
<dbReference type="PANTHER" id="PTHR24220:SF686">
    <property type="entry name" value="BLL7988 PROTEIN"/>
    <property type="match status" value="1"/>
</dbReference>
<proteinExistence type="predicted"/>
<keyword evidence="6" id="KW-1185">Reference proteome</keyword>
<organism evidence="5 6">
    <name type="scientific">Carboxydothermus pertinax</name>
    <dbReference type="NCBI Taxonomy" id="870242"/>
    <lineage>
        <taxon>Bacteria</taxon>
        <taxon>Bacillati</taxon>
        <taxon>Bacillota</taxon>
        <taxon>Clostridia</taxon>
        <taxon>Thermoanaerobacterales</taxon>
        <taxon>Thermoanaerobacteraceae</taxon>
        <taxon>Carboxydothermus</taxon>
    </lineage>
</organism>
<dbReference type="InterPro" id="IPR003439">
    <property type="entry name" value="ABC_transporter-like_ATP-bd"/>
</dbReference>
<gene>
    <name evidence="5" type="ORF">cpu_15520</name>
</gene>
<dbReference type="Proteomes" id="UP000187485">
    <property type="component" value="Unassembled WGS sequence"/>
</dbReference>
<dbReference type="InterPro" id="IPR017871">
    <property type="entry name" value="ABC_transporter-like_CS"/>
</dbReference>
<feature type="domain" description="ABC transporter" evidence="4">
    <location>
        <begin position="19"/>
        <end position="246"/>
    </location>
</feature>
<dbReference type="EMBL" id="BDJK01000027">
    <property type="protein sequence ID" value="GAV23042.1"/>
    <property type="molecule type" value="Genomic_DNA"/>
</dbReference>
<keyword evidence="1" id="KW-0813">Transport</keyword>
<evidence type="ECO:0000256" key="2">
    <source>
        <dbReference type="ARBA" id="ARBA00022741"/>
    </source>
</evidence>
<dbReference type="GO" id="GO:0016887">
    <property type="term" value="F:ATP hydrolysis activity"/>
    <property type="evidence" value="ECO:0007669"/>
    <property type="project" value="InterPro"/>
</dbReference>
<evidence type="ECO:0000313" key="6">
    <source>
        <dbReference type="Proteomes" id="UP000187485"/>
    </source>
</evidence>
<protein>
    <submittedName>
        <fullName evidence="5">ABC transporter ATP-binding protein</fullName>
    </submittedName>
</protein>
<dbReference type="InterPro" id="IPR027417">
    <property type="entry name" value="P-loop_NTPase"/>
</dbReference>
<dbReference type="CDD" id="cd03255">
    <property type="entry name" value="ABC_MJ0796_LolCDE_FtsE"/>
    <property type="match status" value="1"/>
</dbReference>
<dbReference type="InterPro" id="IPR015854">
    <property type="entry name" value="ABC_transpr_LolD-like"/>
</dbReference>
<keyword evidence="3 5" id="KW-0067">ATP-binding</keyword>
<comment type="caution">
    <text evidence="5">The sequence shown here is derived from an EMBL/GenBank/DDBJ whole genome shotgun (WGS) entry which is preliminary data.</text>
</comment>
<name>A0A1L8CVV8_9THEO</name>
<dbReference type="InterPro" id="IPR003593">
    <property type="entry name" value="AAA+_ATPase"/>
</dbReference>
<dbReference type="SMART" id="SM00382">
    <property type="entry name" value="AAA"/>
    <property type="match status" value="1"/>
</dbReference>
<dbReference type="GO" id="GO:0005886">
    <property type="term" value="C:plasma membrane"/>
    <property type="evidence" value="ECO:0007669"/>
    <property type="project" value="TreeGrafter"/>
</dbReference>
<sequence length="248" mass="27280">MTLVHFCVPQTKRGGDVFIKTEDLTKIYKTGAAEVRALDRVSLSFEKGKIYAVLGPSGSGKSTLFNLIGGIDRPDGGKIWVDGEEISSYSPEKLTRYRREKVGFVFQFYNLINTLTVYENVQAAADLSATPADIKTVLELVGMLEHKDKYPLELSGGEAQRVAIARAVIKRPPLILCDEPTGALDYQNAKKVLELLERVNKETGATVMIITHNQAIARMCHGVVTLRSGQVTGFNENPAPVAAREVEW</sequence>
<dbReference type="SUPFAM" id="SSF52540">
    <property type="entry name" value="P-loop containing nucleoside triphosphate hydrolases"/>
    <property type="match status" value="1"/>
</dbReference>
<dbReference type="Pfam" id="PF00005">
    <property type="entry name" value="ABC_tran"/>
    <property type="match status" value="1"/>
</dbReference>
<dbReference type="FunFam" id="3.40.50.300:FF:000032">
    <property type="entry name" value="Export ABC transporter ATP-binding protein"/>
    <property type="match status" value="1"/>
</dbReference>
<reference evidence="6" key="1">
    <citation type="submission" date="2016-12" db="EMBL/GenBank/DDBJ databases">
        <title>Draft Genome Sequences od Carboxydothermus pertinax and islandicus, Hydrogenogenic Carboxydotrophic Bacteria.</title>
        <authorList>
            <person name="Fukuyama Y."/>
            <person name="Ohmae K."/>
            <person name="Yoneda Y."/>
            <person name="Yoshida T."/>
            <person name="Sako Y."/>
        </authorList>
    </citation>
    <scope>NUCLEOTIDE SEQUENCE [LARGE SCALE GENOMIC DNA]</scope>
    <source>
        <strain evidence="6">Ug1</strain>
    </source>
</reference>
<evidence type="ECO:0000256" key="3">
    <source>
        <dbReference type="ARBA" id="ARBA00022840"/>
    </source>
</evidence>
<dbReference type="GO" id="GO:0098796">
    <property type="term" value="C:membrane protein complex"/>
    <property type="evidence" value="ECO:0007669"/>
    <property type="project" value="UniProtKB-ARBA"/>
</dbReference>